<dbReference type="SUPFAM" id="SSF56672">
    <property type="entry name" value="DNA/RNA polymerases"/>
    <property type="match status" value="1"/>
</dbReference>
<accession>A0A5B6X351</accession>
<evidence type="ECO:0000313" key="3">
    <source>
        <dbReference type="Proteomes" id="UP000325315"/>
    </source>
</evidence>
<protein>
    <submittedName>
        <fullName evidence="2">DNA/RNA polymerases superfamily protein</fullName>
    </submittedName>
</protein>
<name>A0A5B6X351_9ROSI</name>
<reference evidence="3" key="1">
    <citation type="journal article" date="2019" name="Plant Biotechnol. J.">
        <title>Genome sequencing of the Australian wild diploid species Gossypium australe highlights disease resistance and delayed gland morphogenesis.</title>
        <authorList>
            <person name="Cai Y."/>
            <person name="Cai X."/>
            <person name="Wang Q."/>
            <person name="Wang P."/>
            <person name="Zhang Y."/>
            <person name="Cai C."/>
            <person name="Xu Y."/>
            <person name="Wang K."/>
            <person name="Zhou Z."/>
            <person name="Wang C."/>
            <person name="Geng S."/>
            <person name="Li B."/>
            <person name="Dong Q."/>
            <person name="Hou Y."/>
            <person name="Wang H."/>
            <person name="Ai P."/>
            <person name="Liu Z."/>
            <person name="Yi F."/>
            <person name="Sun M."/>
            <person name="An G."/>
            <person name="Cheng J."/>
            <person name="Zhang Y."/>
            <person name="Shi Q."/>
            <person name="Xie Y."/>
            <person name="Shi X."/>
            <person name="Chang Y."/>
            <person name="Huang F."/>
            <person name="Chen Y."/>
            <person name="Hong S."/>
            <person name="Mi L."/>
            <person name="Sun Q."/>
            <person name="Zhang L."/>
            <person name="Zhou B."/>
            <person name="Peng R."/>
            <person name="Zhang X."/>
            <person name="Liu F."/>
        </authorList>
    </citation>
    <scope>NUCLEOTIDE SEQUENCE [LARGE SCALE GENOMIC DNA]</scope>
    <source>
        <strain evidence="3">cv. PA1801</strain>
    </source>
</reference>
<dbReference type="OrthoDB" id="1909122at2759"/>
<dbReference type="PANTHER" id="PTHR34072">
    <property type="entry name" value="ENZYMATIC POLYPROTEIN-RELATED"/>
    <property type="match status" value="1"/>
</dbReference>
<dbReference type="Pfam" id="PF17919">
    <property type="entry name" value="RT_RNaseH_2"/>
    <property type="match status" value="1"/>
</dbReference>
<dbReference type="EMBL" id="SMMG02000001">
    <property type="protein sequence ID" value="KAA3487704.1"/>
    <property type="molecule type" value="Genomic_DNA"/>
</dbReference>
<proteinExistence type="predicted"/>
<dbReference type="PANTHER" id="PTHR34072:SF59">
    <property type="entry name" value="CCHC-TYPE INTEGRASE"/>
    <property type="match status" value="1"/>
</dbReference>
<gene>
    <name evidence="2" type="ORF">EPI10_031518</name>
</gene>
<feature type="domain" description="Reverse transcriptase/retrotransposon-derived protein RNase H-like" evidence="1">
    <location>
        <begin position="2"/>
        <end position="72"/>
    </location>
</feature>
<organism evidence="2 3">
    <name type="scientific">Gossypium australe</name>
    <dbReference type="NCBI Taxonomy" id="47621"/>
    <lineage>
        <taxon>Eukaryota</taxon>
        <taxon>Viridiplantae</taxon>
        <taxon>Streptophyta</taxon>
        <taxon>Embryophyta</taxon>
        <taxon>Tracheophyta</taxon>
        <taxon>Spermatophyta</taxon>
        <taxon>Magnoliopsida</taxon>
        <taxon>eudicotyledons</taxon>
        <taxon>Gunneridae</taxon>
        <taxon>Pentapetalae</taxon>
        <taxon>rosids</taxon>
        <taxon>malvids</taxon>
        <taxon>Malvales</taxon>
        <taxon>Malvaceae</taxon>
        <taxon>Malvoideae</taxon>
        <taxon>Gossypium</taxon>
    </lineage>
</organism>
<keyword evidence="3" id="KW-1185">Reference proteome</keyword>
<evidence type="ECO:0000313" key="2">
    <source>
        <dbReference type="EMBL" id="KAA3487704.1"/>
    </source>
</evidence>
<dbReference type="InterPro" id="IPR043502">
    <property type="entry name" value="DNA/RNA_pol_sf"/>
</dbReference>
<dbReference type="AlphaFoldDB" id="A0A5B6X351"/>
<dbReference type="Proteomes" id="UP000325315">
    <property type="component" value="Unassembled WGS sequence"/>
</dbReference>
<comment type="caution">
    <text evidence="2">The sequence shown here is derived from an EMBL/GenBank/DDBJ whole genome shotgun (WGS) entry which is preliminary data.</text>
</comment>
<sequence length="181" mass="20594">MLIEAPVLTHLESRVAYVVYSDASLNSLGCVLVQARKLKLHENDCPTHDLELVVIVMALKIWRHYLCGKNVTCLRITKRRWLELLKNYDLVIDYHPGKTNVVADALNRKSSLFALQVLNAHLALNEDGSVLTDIDDDGMLHYHDRICVPNDLGLKRDILSEAHICMYSIHLGSIKMYCDLK</sequence>
<dbReference type="InterPro" id="IPR041577">
    <property type="entry name" value="RT_RNaseH_2"/>
</dbReference>
<evidence type="ECO:0000259" key="1">
    <source>
        <dbReference type="Pfam" id="PF17919"/>
    </source>
</evidence>